<dbReference type="RefSeq" id="WP_146896865.1">
    <property type="nucleotide sequence ID" value="NZ_BJYS01000009.1"/>
</dbReference>
<gene>
    <name evidence="3" type="ORF">AAE02nite_16170</name>
</gene>
<organism evidence="3 4">
    <name type="scientific">Adhaeribacter aerolatus</name>
    <dbReference type="NCBI Taxonomy" id="670289"/>
    <lineage>
        <taxon>Bacteria</taxon>
        <taxon>Pseudomonadati</taxon>
        <taxon>Bacteroidota</taxon>
        <taxon>Cytophagia</taxon>
        <taxon>Cytophagales</taxon>
        <taxon>Hymenobacteraceae</taxon>
        <taxon>Adhaeribacter</taxon>
    </lineage>
</organism>
<evidence type="ECO:0000256" key="1">
    <source>
        <dbReference type="ARBA" id="ARBA00022801"/>
    </source>
</evidence>
<dbReference type="GO" id="GO:0052689">
    <property type="term" value="F:carboxylic ester hydrolase activity"/>
    <property type="evidence" value="ECO:0007669"/>
    <property type="project" value="UniProtKB-ARBA"/>
</dbReference>
<dbReference type="GO" id="GO:0008236">
    <property type="term" value="F:serine-type peptidase activity"/>
    <property type="evidence" value="ECO:0007669"/>
    <property type="project" value="InterPro"/>
</dbReference>
<keyword evidence="1" id="KW-0378">Hydrolase</keyword>
<dbReference type="AlphaFoldDB" id="A0A512AW68"/>
<reference evidence="3 4" key="1">
    <citation type="submission" date="2019-07" db="EMBL/GenBank/DDBJ databases">
        <title>Whole genome shotgun sequence of Adhaeribacter aerolatus NBRC 106133.</title>
        <authorList>
            <person name="Hosoyama A."/>
            <person name="Uohara A."/>
            <person name="Ohji S."/>
            <person name="Ichikawa N."/>
        </authorList>
    </citation>
    <scope>NUCLEOTIDE SEQUENCE [LARGE SCALE GENOMIC DNA]</scope>
    <source>
        <strain evidence="3 4">NBRC 106133</strain>
    </source>
</reference>
<dbReference type="Gene3D" id="3.40.50.1820">
    <property type="entry name" value="alpha/beta hydrolase"/>
    <property type="match status" value="1"/>
</dbReference>
<dbReference type="Proteomes" id="UP000321532">
    <property type="component" value="Unassembled WGS sequence"/>
</dbReference>
<evidence type="ECO:0000313" key="4">
    <source>
        <dbReference type="Proteomes" id="UP000321532"/>
    </source>
</evidence>
<dbReference type="Pfam" id="PF01738">
    <property type="entry name" value="DLH"/>
    <property type="match status" value="1"/>
</dbReference>
<comment type="caution">
    <text evidence="3">The sequence shown here is derived from an EMBL/GenBank/DDBJ whole genome shotgun (WGS) entry which is preliminary data.</text>
</comment>
<dbReference type="PANTHER" id="PTHR22946:SF9">
    <property type="entry name" value="POLYKETIDE TRANSFERASE AF380"/>
    <property type="match status" value="1"/>
</dbReference>
<proteinExistence type="predicted"/>
<sequence>MSAPTRLDFVITPPHGRATRADARLLPDNQPKPVVIFVHGFKGFKEWGHFNLLADYFAQQCFVFIKLNLSHNGSTLTEDDVLDLEAFANNNFSIELADVKALVDTLFLGSSALPQAEIDLNRLFLIGHSRGGGLAILAAAQDERIKAVATWAAISDLENRWPPHTLAEWKQKGVLHVENARTKRQMPMYYQLVEDFLANKHKLDIPAAARQMTQPLLLIHGNHDETLPLQMAYDLKENKPDAELEIIPEANHSFGGAHPYTGHSLPAAAQIAADRTISFFSAY</sequence>
<dbReference type="EMBL" id="BJYS01000009">
    <property type="protein sequence ID" value="GEO03953.1"/>
    <property type="molecule type" value="Genomic_DNA"/>
</dbReference>
<dbReference type="GO" id="GO:0006508">
    <property type="term" value="P:proteolysis"/>
    <property type="evidence" value="ECO:0007669"/>
    <property type="project" value="InterPro"/>
</dbReference>
<dbReference type="InterPro" id="IPR002925">
    <property type="entry name" value="Dienelactn_hydro"/>
</dbReference>
<feature type="domain" description="Dienelactone hydrolase" evidence="2">
    <location>
        <begin position="26"/>
        <end position="283"/>
    </location>
</feature>
<evidence type="ECO:0000313" key="3">
    <source>
        <dbReference type="EMBL" id="GEO03953.1"/>
    </source>
</evidence>
<dbReference type="OrthoDB" id="9808543at2"/>
<dbReference type="InterPro" id="IPR050261">
    <property type="entry name" value="FrsA_esterase"/>
</dbReference>
<dbReference type="PANTHER" id="PTHR22946">
    <property type="entry name" value="DIENELACTONE HYDROLASE DOMAIN-CONTAINING PROTEIN-RELATED"/>
    <property type="match status" value="1"/>
</dbReference>
<keyword evidence="4" id="KW-1185">Reference proteome</keyword>
<name>A0A512AW68_9BACT</name>
<accession>A0A512AW68</accession>
<protein>
    <recommendedName>
        <fullName evidence="2">Dienelactone hydrolase domain-containing protein</fullName>
    </recommendedName>
</protein>
<evidence type="ECO:0000259" key="2">
    <source>
        <dbReference type="Pfam" id="PF01738"/>
    </source>
</evidence>
<dbReference type="SUPFAM" id="SSF53474">
    <property type="entry name" value="alpha/beta-Hydrolases"/>
    <property type="match status" value="1"/>
</dbReference>
<dbReference type="InterPro" id="IPR029058">
    <property type="entry name" value="AB_hydrolase_fold"/>
</dbReference>